<keyword evidence="1" id="KW-0812">Transmembrane</keyword>
<name>A0A7W5E338_9BACT</name>
<dbReference type="Proteomes" id="UP000536179">
    <property type="component" value="Unassembled WGS sequence"/>
</dbReference>
<accession>A0A7W5E338</accession>
<dbReference type="AlphaFoldDB" id="A0A7W5E338"/>
<reference evidence="2 3" key="1">
    <citation type="submission" date="2020-08" db="EMBL/GenBank/DDBJ databases">
        <title>Genomic Encyclopedia of Type Strains, Phase III (KMG-III): the genomes of soil and plant-associated and newly described type strains.</title>
        <authorList>
            <person name="Whitman W."/>
        </authorList>
    </citation>
    <scope>NUCLEOTIDE SEQUENCE [LARGE SCALE GENOMIC DNA]</scope>
    <source>
        <strain evidence="2 3">CECT 8075</strain>
    </source>
</reference>
<keyword evidence="3" id="KW-1185">Reference proteome</keyword>
<feature type="transmembrane region" description="Helical" evidence="1">
    <location>
        <begin position="32"/>
        <end position="49"/>
    </location>
</feature>
<dbReference type="RefSeq" id="WP_184307201.1">
    <property type="nucleotide sequence ID" value="NZ_JACHXU010000019.1"/>
</dbReference>
<evidence type="ECO:0000256" key="1">
    <source>
        <dbReference type="SAM" id="Phobius"/>
    </source>
</evidence>
<proteinExistence type="predicted"/>
<evidence type="ECO:0000313" key="2">
    <source>
        <dbReference type="EMBL" id="MBB3208947.1"/>
    </source>
</evidence>
<comment type="caution">
    <text evidence="2">The sequence shown here is derived from an EMBL/GenBank/DDBJ whole genome shotgun (WGS) entry which is preliminary data.</text>
</comment>
<gene>
    <name evidence="2" type="ORF">FHS27_004781</name>
</gene>
<evidence type="ECO:0000313" key="3">
    <source>
        <dbReference type="Proteomes" id="UP000536179"/>
    </source>
</evidence>
<protein>
    <submittedName>
        <fullName evidence="2">Uncharacterized protein</fullName>
    </submittedName>
</protein>
<keyword evidence="1" id="KW-0472">Membrane</keyword>
<dbReference type="EMBL" id="JACHXU010000019">
    <property type="protein sequence ID" value="MBB3208947.1"/>
    <property type="molecule type" value="Genomic_DNA"/>
</dbReference>
<organism evidence="2 3">
    <name type="scientific">Aporhodopirellula rubra</name>
    <dbReference type="NCBI Taxonomy" id="980271"/>
    <lineage>
        <taxon>Bacteria</taxon>
        <taxon>Pseudomonadati</taxon>
        <taxon>Planctomycetota</taxon>
        <taxon>Planctomycetia</taxon>
        <taxon>Pirellulales</taxon>
        <taxon>Pirellulaceae</taxon>
        <taxon>Aporhodopirellula</taxon>
    </lineage>
</organism>
<sequence length="56" mass="6593">MMDYLLLAFSVTDWFWDSWYELRHYATHLNKTQWAIMAGASCVFGFVCLKGNALRI</sequence>
<keyword evidence="1" id="KW-1133">Transmembrane helix</keyword>